<evidence type="ECO:0000256" key="1">
    <source>
        <dbReference type="SAM" id="MobiDB-lite"/>
    </source>
</evidence>
<organism evidence="2 3">
    <name type="scientific">Portunus trituberculatus</name>
    <name type="common">Swimming crab</name>
    <name type="synonym">Neptunus trituberculatus</name>
    <dbReference type="NCBI Taxonomy" id="210409"/>
    <lineage>
        <taxon>Eukaryota</taxon>
        <taxon>Metazoa</taxon>
        <taxon>Ecdysozoa</taxon>
        <taxon>Arthropoda</taxon>
        <taxon>Crustacea</taxon>
        <taxon>Multicrustacea</taxon>
        <taxon>Malacostraca</taxon>
        <taxon>Eumalacostraca</taxon>
        <taxon>Eucarida</taxon>
        <taxon>Decapoda</taxon>
        <taxon>Pleocyemata</taxon>
        <taxon>Brachyura</taxon>
        <taxon>Eubrachyura</taxon>
        <taxon>Portunoidea</taxon>
        <taxon>Portunidae</taxon>
        <taxon>Portuninae</taxon>
        <taxon>Portunus</taxon>
    </lineage>
</organism>
<dbReference type="Proteomes" id="UP000324222">
    <property type="component" value="Unassembled WGS sequence"/>
</dbReference>
<reference evidence="2 3" key="1">
    <citation type="submission" date="2019-05" db="EMBL/GenBank/DDBJ databases">
        <title>Another draft genome of Portunus trituberculatus and its Hox gene families provides insights of decapod evolution.</title>
        <authorList>
            <person name="Jeong J.-H."/>
            <person name="Song I."/>
            <person name="Kim S."/>
            <person name="Choi T."/>
            <person name="Kim D."/>
            <person name="Ryu S."/>
            <person name="Kim W."/>
        </authorList>
    </citation>
    <scope>NUCLEOTIDE SEQUENCE [LARGE SCALE GENOMIC DNA]</scope>
    <source>
        <tissue evidence="2">Muscle</tissue>
    </source>
</reference>
<sequence length="162" mass="17965">MNFSIPTQPTTYIPIQGNKQTHRHFPQNFHTHVGYQSPTKGNRPLTLLSLTPPETRTTPLHPNYTPATPPLPLPNRHLQANPPKQSLPSPSIPRPTKPRSPEVQPLASSHLCTLIPDSLAITMKKRTMAVSPRETSLTAPHFVRSCSLAGLAHCLTLFVRRV</sequence>
<feature type="region of interest" description="Disordered" evidence="1">
    <location>
        <begin position="33"/>
        <end position="107"/>
    </location>
</feature>
<dbReference type="EMBL" id="VSRR010006212">
    <property type="protein sequence ID" value="MPC44290.1"/>
    <property type="molecule type" value="Genomic_DNA"/>
</dbReference>
<evidence type="ECO:0000313" key="3">
    <source>
        <dbReference type="Proteomes" id="UP000324222"/>
    </source>
</evidence>
<accession>A0A5B7F9J3</accession>
<dbReference type="AlphaFoldDB" id="A0A5B7F9J3"/>
<proteinExistence type="predicted"/>
<name>A0A5B7F9J3_PORTR</name>
<feature type="compositionally biased region" description="Low complexity" evidence="1">
    <location>
        <begin position="44"/>
        <end position="62"/>
    </location>
</feature>
<comment type="caution">
    <text evidence="2">The sequence shown here is derived from an EMBL/GenBank/DDBJ whole genome shotgun (WGS) entry which is preliminary data.</text>
</comment>
<protein>
    <submittedName>
        <fullName evidence="2">Uncharacterized protein</fullName>
    </submittedName>
</protein>
<gene>
    <name evidence="2" type="ORF">E2C01_037962</name>
</gene>
<evidence type="ECO:0000313" key="2">
    <source>
        <dbReference type="EMBL" id="MPC44290.1"/>
    </source>
</evidence>
<keyword evidence="3" id="KW-1185">Reference proteome</keyword>